<dbReference type="SUPFAM" id="SSF69118">
    <property type="entry name" value="AhpD-like"/>
    <property type="match status" value="1"/>
</dbReference>
<dbReference type="EMBL" id="CADCTH010000542">
    <property type="protein sequence ID" value="CAA9289567.1"/>
    <property type="molecule type" value="Genomic_DNA"/>
</dbReference>
<accession>A0A6J4JWY0</accession>
<dbReference type="PANTHER" id="PTHR34846:SF5">
    <property type="entry name" value="CARBOXYMUCONOLACTONE DECARBOXYLASE-LIKE DOMAIN-CONTAINING PROTEIN"/>
    <property type="match status" value="1"/>
</dbReference>
<name>A0A6J4JWY0_9PSEU</name>
<protein>
    <submittedName>
        <fullName evidence="1">Uncharacterized protein</fullName>
    </submittedName>
</protein>
<evidence type="ECO:0000313" key="1">
    <source>
        <dbReference type="EMBL" id="CAA9289567.1"/>
    </source>
</evidence>
<dbReference type="AlphaFoldDB" id="A0A6J4JWY0"/>
<organism evidence="1">
    <name type="scientific">uncultured Actinomycetospora sp</name>
    <dbReference type="NCBI Taxonomy" id="1135996"/>
    <lineage>
        <taxon>Bacteria</taxon>
        <taxon>Bacillati</taxon>
        <taxon>Actinomycetota</taxon>
        <taxon>Actinomycetes</taxon>
        <taxon>Pseudonocardiales</taxon>
        <taxon>Pseudonocardiaceae</taxon>
        <taxon>Actinomycetospora</taxon>
        <taxon>environmental samples</taxon>
    </lineage>
</organism>
<reference evidence="1" key="1">
    <citation type="submission" date="2020-02" db="EMBL/GenBank/DDBJ databases">
        <authorList>
            <person name="Meier V. D."/>
        </authorList>
    </citation>
    <scope>NUCLEOTIDE SEQUENCE</scope>
    <source>
        <strain evidence="1">AVDCRST_MAG54</strain>
    </source>
</reference>
<gene>
    <name evidence="1" type="ORF">AVDCRST_MAG54-4321</name>
</gene>
<proteinExistence type="predicted"/>
<sequence length="198" mass="21139">MARIPLVPARDAGVLGRLAYRYAAKRFGDVPEPFAALRHHPGLFWSSAVGESLIERAATVLPARLRDLAVYRTATRVGCSWCVDFGEMLWIRRGLDGDHLRRAAADGAPVDTAFDDDERAVIAYADAMSAQPIAVTDEQVADLDARLGHAGLVELTHLIAVENQRARANAALGVRAQGFAASCEVPASAALRSVPSPG</sequence>
<dbReference type="InterPro" id="IPR029032">
    <property type="entry name" value="AhpD-like"/>
</dbReference>
<dbReference type="Gene3D" id="1.20.1290.10">
    <property type="entry name" value="AhpD-like"/>
    <property type="match status" value="1"/>
</dbReference>
<dbReference type="PANTHER" id="PTHR34846">
    <property type="entry name" value="4-CARBOXYMUCONOLACTONE DECARBOXYLASE FAMILY PROTEIN (AFU_ORTHOLOGUE AFUA_6G11590)"/>
    <property type="match status" value="1"/>
</dbReference>